<evidence type="ECO:0000256" key="4">
    <source>
        <dbReference type="ARBA" id="ARBA00023134"/>
    </source>
</evidence>
<dbReference type="PANTHER" id="PTHR10229:SF0">
    <property type="entry name" value="GTP-BINDING PROTEIN 6-RELATED"/>
    <property type="match status" value="1"/>
</dbReference>
<dbReference type="InterPro" id="IPR016496">
    <property type="entry name" value="GTPase_HflX"/>
</dbReference>
<evidence type="ECO:0000256" key="5">
    <source>
        <dbReference type="SAM" id="MobiDB-lite"/>
    </source>
</evidence>
<accession>A0A2P6NIQ9</accession>
<dbReference type="EMBL" id="MDYQ01000075">
    <property type="protein sequence ID" value="PRP83827.1"/>
    <property type="molecule type" value="Genomic_DNA"/>
</dbReference>
<evidence type="ECO:0000256" key="2">
    <source>
        <dbReference type="ARBA" id="ARBA00022741"/>
    </source>
</evidence>
<dbReference type="Gene3D" id="6.10.250.2860">
    <property type="match status" value="1"/>
</dbReference>
<dbReference type="PANTHER" id="PTHR10229">
    <property type="entry name" value="GTP-BINDING PROTEIN HFLX"/>
    <property type="match status" value="1"/>
</dbReference>
<dbReference type="GO" id="GO:0005737">
    <property type="term" value="C:cytoplasm"/>
    <property type="evidence" value="ECO:0007669"/>
    <property type="project" value="TreeGrafter"/>
</dbReference>
<comment type="caution">
    <text evidence="7">The sequence shown here is derived from an EMBL/GenBank/DDBJ whole genome shotgun (WGS) entry which is preliminary data.</text>
</comment>
<evidence type="ECO:0000256" key="3">
    <source>
        <dbReference type="ARBA" id="ARBA00022842"/>
    </source>
</evidence>
<name>A0A2P6NIQ9_9EUKA</name>
<reference evidence="7 8" key="1">
    <citation type="journal article" date="2018" name="Genome Biol. Evol.">
        <title>Multiple Roots of Fruiting Body Formation in Amoebozoa.</title>
        <authorList>
            <person name="Hillmann F."/>
            <person name="Forbes G."/>
            <person name="Novohradska S."/>
            <person name="Ferling I."/>
            <person name="Riege K."/>
            <person name="Groth M."/>
            <person name="Westermann M."/>
            <person name="Marz M."/>
            <person name="Spaller T."/>
            <person name="Winckler T."/>
            <person name="Schaap P."/>
            <person name="Glockner G."/>
        </authorList>
    </citation>
    <scope>NUCLEOTIDE SEQUENCE [LARGE SCALE GENOMIC DNA]</scope>
    <source>
        <strain evidence="7 8">Jena</strain>
    </source>
</reference>
<dbReference type="NCBIfam" id="TIGR03156">
    <property type="entry name" value="GTP_HflX"/>
    <property type="match status" value="1"/>
</dbReference>
<dbReference type="GO" id="GO:0046872">
    <property type="term" value="F:metal ion binding"/>
    <property type="evidence" value="ECO:0007669"/>
    <property type="project" value="UniProtKB-KW"/>
</dbReference>
<dbReference type="AlphaFoldDB" id="A0A2P6NIQ9"/>
<dbReference type="PRINTS" id="PR00326">
    <property type="entry name" value="GTP1OBG"/>
</dbReference>
<protein>
    <submittedName>
        <fullName evidence="7">GTP-binding protein HflX</fullName>
    </submittedName>
</protein>
<dbReference type="Pfam" id="PF13167">
    <property type="entry name" value="GTP-bdg_N"/>
    <property type="match status" value="1"/>
</dbReference>
<proteinExistence type="predicted"/>
<dbReference type="Proteomes" id="UP000241769">
    <property type="component" value="Unassembled WGS sequence"/>
</dbReference>
<dbReference type="CDD" id="cd01878">
    <property type="entry name" value="HflX"/>
    <property type="match status" value="1"/>
</dbReference>
<dbReference type="InParanoid" id="A0A2P6NIQ9"/>
<dbReference type="SUPFAM" id="SSF52540">
    <property type="entry name" value="P-loop containing nucleoside triphosphate hydrolases"/>
    <property type="match status" value="1"/>
</dbReference>
<feature type="domain" description="Hflx-type G" evidence="6">
    <location>
        <begin position="318"/>
        <end position="484"/>
    </location>
</feature>
<dbReference type="OrthoDB" id="10268034at2759"/>
<organism evidence="7 8">
    <name type="scientific">Planoprotostelium fungivorum</name>
    <dbReference type="NCBI Taxonomy" id="1890364"/>
    <lineage>
        <taxon>Eukaryota</taxon>
        <taxon>Amoebozoa</taxon>
        <taxon>Evosea</taxon>
        <taxon>Variosea</taxon>
        <taxon>Cavosteliida</taxon>
        <taxon>Cavosteliaceae</taxon>
        <taxon>Planoprotostelium</taxon>
    </lineage>
</organism>
<keyword evidence="4" id="KW-0342">GTP-binding</keyword>
<feature type="region of interest" description="Disordered" evidence="5">
    <location>
        <begin position="62"/>
        <end position="96"/>
    </location>
</feature>
<feature type="compositionally biased region" description="Acidic residues" evidence="5">
    <location>
        <begin position="70"/>
        <end position="90"/>
    </location>
</feature>
<evidence type="ECO:0000256" key="1">
    <source>
        <dbReference type="ARBA" id="ARBA00022723"/>
    </source>
</evidence>
<dbReference type="InterPro" id="IPR032305">
    <property type="entry name" value="GTP-bd_M"/>
</dbReference>
<dbReference type="InterPro" id="IPR027417">
    <property type="entry name" value="P-loop_NTPase"/>
</dbReference>
<gene>
    <name evidence="7" type="ORF">PROFUN_08942</name>
</gene>
<dbReference type="Pfam" id="PF16360">
    <property type="entry name" value="GTP-bdg_M"/>
    <property type="match status" value="1"/>
</dbReference>
<dbReference type="STRING" id="1890364.A0A2P6NIQ9"/>
<dbReference type="InterPro" id="IPR042108">
    <property type="entry name" value="GTPase_HflX_N_sf"/>
</dbReference>
<evidence type="ECO:0000313" key="7">
    <source>
        <dbReference type="EMBL" id="PRP83827.1"/>
    </source>
</evidence>
<evidence type="ECO:0000313" key="8">
    <source>
        <dbReference type="Proteomes" id="UP000241769"/>
    </source>
</evidence>
<keyword evidence="8" id="KW-1185">Reference proteome</keyword>
<dbReference type="Gene3D" id="3.40.50.11060">
    <property type="entry name" value="GTPase HflX, N-terminal domain"/>
    <property type="match status" value="1"/>
</dbReference>
<dbReference type="InterPro" id="IPR025121">
    <property type="entry name" value="GTPase_HflX_N"/>
</dbReference>
<dbReference type="InterPro" id="IPR030394">
    <property type="entry name" value="G_HFLX_dom"/>
</dbReference>
<keyword evidence="2" id="KW-0547">Nucleotide-binding</keyword>
<keyword evidence="1" id="KW-0479">Metal-binding</keyword>
<dbReference type="GO" id="GO:0005525">
    <property type="term" value="F:GTP binding"/>
    <property type="evidence" value="ECO:0007669"/>
    <property type="project" value="UniProtKB-KW"/>
</dbReference>
<dbReference type="Pfam" id="PF01926">
    <property type="entry name" value="MMR_HSR1"/>
    <property type="match status" value="1"/>
</dbReference>
<dbReference type="Gene3D" id="3.40.50.300">
    <property type="entry name" value="P-loop containing nucleotide triphosphate hydrolases"/>
    <property type="match status" value="1"/>
</dbReference>
<dbReference type="GO" id="GO:0043022">
    <property type="term" value="F:ribosome binding"/>
    <property type="evidence" value="ECO:0007669"/>
    <property type="project" value="TreeGrafter"/>
</dbReference>
<dbReference type="InterPro" id="IPR006073">
    <property type="entry name" value="GTP-bd"/>
</dbReference>
<sequence length="620" mass="70302">MMWLRRSNLLLTTITSTSRTRPLPRTLFNGPASILTFARPIHTTNILNSNKKEMRQKIVEKRTSFKPADDDADGALDEEEGEEGEEEEYIPEPRKKKKVVQKKVDEREKVVIVHPTASGKTRAAETVWRVDEAVNLCSTLNWDVAKRLVVPIRSTHRSTYFRKGKIDELKDIVEKAGGDVLYINTSLTPMQEASLNETYDFQVKDRFDLVLDIFAQRAVTREAKLQIELASLAYKKSSLIRLYDSDTSDTTEQQRGGEGTYGTYVTYLSGTQSMSGYGETKLEKQRRIIHERERKIKLELSDIQKKRATHRSNRIGLPVVAVVGYTNAGKSALINRLTGSELDSKDQNDRFSVVLPSGRKVLLSDTVGFISDLPKILYTAFRSTLEEVVSADLILHVRDIHHVESDYQRYNVESILGTMDLPPGCYDNHIQVWNKIDLLKEEELAEKIEKHPENGPKIVTLSAREGRGCDTLVEMIEKFFRDRDEGKLKPPHIPKKPGDDMSDILNPMMSVSFADLTGGTPSHVTADSLKIVNGFLILRLHRQIIFCSAHKAATTKLYSHNNNDGTSYRRSRLRYKSRRLNTVLDKNTFNTSVQEHMGLRPLWPHTGIPLEAALLTAPTD</sequence>
<evidence type="ECO:0000259" key="6">
    <source>
        <dbReference type="PROSITE" id="PS51705"/>
    </source>
</evidence>
<keyword evidence="3" id="KW-0460">Magnesium</keyword>
<dbReference type="PROSITE" id="PS51705">
    <property type="entry name" value="G_HFLX"/>
    <property type="match status" value="1"/>
</dbReference>